<evidence type="ECO:0000256" key="2">
    <source>
        <dbReference type="ARBA" id="ARBA00022741"/>
    </source>
</evidence>
<comment type="cofactor">
    <cofactor evidence="5">
        <name>Mg(2+)</name>
        <dbReference type="ChEBI" id="CHEBI:18420"/>
    </cofactor>
</comment>
<name>A0A1H2PV64_9BURK</name>
<evidence type="ECO:0000313" key="7">
    <source>
        <dbReference type="Proteomes" id="UP000243719"/>
    </source>
</evidence>
<dbReference type="GO" id="GO:0030272">
    <property type="term" value="F:5-formyltetrahydrofolate cyclo-ligase activity"/>
    <property type="evidence" value="ECO:0007669"/>
    <property type="project" value="UniProtKB-EC"/>
</dbReference>
<dbReference type="GO" id="GO:0046872">
    <property type="term" value="F:metal ion binding"/>
    <property type="evidence" value="ECO:0007669"/>
    <property type="project" value="UniProtKB-KW"/>
</dbReference>
<dbReference type="OrthoDB" id="9801938at2"/>
<keyword evidence="2 4" id="KW-0547">Nucleotide-binding</keyword>
<dbReference type="Proteomes" id="UP000243719">
    <property type="component" value="Unassembled WGS sequence"/>
</dbReference>
<organism evidence="6 7">
    <name type="scientific">Chitinasiproducens palmae</name>
    <dbReference type="NCBI Taxonomy" id="1770053"/>
    <lineage>
        <taxon>Bacteria</taxon>
        <taxon>Pseudomonadati</taxon>
        <taxon>Pseudomonadota</taxon>
        <taxon>Betaproteobacteria</taxon>
        <taxon>Burkholderiales</taxon>
        <taxon>Burkholderiaceae</taxon>
        <taxon>Chitinasiproducens</taxon>
    </lineage>
</organism>
<dbReference type="EMBL" id="FNLO01000011">
    <property type="protein sequence ID" value="SDV50324.1"/>
    <property type="molecule type" value="Genomic_DNA"/>
</dbReference>
<evidence type="ECO:0000256" key="5">
    <source>
        <dbReference type="RuleBase" id="RU361279"/>
    </source>
</evidence>
<dbReference type="PIRSF" id="PIRSF006806">
    <property type="entry name" value="FTHF_cligase"/>
    <property type="match status" value="1"/>
</dbReference>
<feature type="binding site" evidence="4">
    <location>
        <begin position="36"/>
        <end position="40"/>
    </location>
    <ligand>
        <name>ATP</name>
        <dbReference type="ChEBI" id="CHEBI:30616"/>
    </ligand>
</feature>
<dbReference type="Pfam" id="PF01812">
    <property type="entry name" value="5-FTHF_cyc-lig"/>
    <property type="match status" value="1"/>
</dbReference>
<feature type="binding site" evidence="4">
    <location>
        <begin position="158"/>
        <end position="166"/>
    </location>
    <ligand>
        <name>ATP</name>
        <dbReference type="ChEBI" id="CHEBI:30616"/>
    </ligand>
</feature>
<dbReference type="InterPro" id="IPR002698">
    <property type="entry name" value="FTHF_cligase"/>
</dbReference>
<evidence type="ECO:0000256" key="4">
    <source>
        <dbReference type="PIRSR" id="PIRSR006806-1"/>
    </source>
</evidence>
<dbReference type="AlphaFoldDB" id="A0A1H2PV64"/>
<evidence type="ECO:0000256" key="1">
    <source>
        <dbReference type="ARBA" id="ARBA00010638"/>
    </source>
</evidence>
<dbReference type="EC" id="6.3.3.2" evidence="5"/>
<dbReference type="PANTHER" id="PTHR23407">
    <property type="entry name" value="ATPASE INHIBITOR/5-FORMYLTETRAHYDROFOLATE CYCLO-LIGASE"/>
    <property type="match status" value="1"/>
</dbReference>
<dbReference type="InterPro" id="IPR024185">
    <property type="entry name" value="FTHF_cligase-like_sf"/>
</dbReference>
<sequence>MKVDHESAAAAASSKDVSDAVGSVETAADADAKLDKRALRTALLAVRQQAGAHDTHLAHRLYALLEARAPRCVAFYWPLAGEFDARETIAAWLAAYSTASAALPVVTRADAPLAFHRWHHDSPMTLGRYRIPVPADAVTVTPDLLLIPCVGFDARRFRLGYGGGFYDRTLAALSPRPLTVGIAFDRTEVEALPGEAHDIPLDIVLTESRTLPDD</sequence>
<comment type="catalytic activity">
    <reaction evidence="5">
        <text>(6S)-5-formyl-5,6,7,8-tetrahydrofolate + ATP = (6R)-5,10-methenyltetrahydrofolate + ADP + phosphate</text>
        <dbReference type="Rhea" id="RHEA:10488"/>
        <dbReference type="ChEBI" id="CHEBI:30616"/>
        <dbReference type="ChEBI" id="CHEBI:43474"/>
        <dbReference type="ChEBI" id="CHEBI:57455"/>
        <dbReference type="ChEBI" id="CHEBI:57457"/>
        <dbReference type="ChEBI" id="CHEBI:456216"/>
        <dbReference type="EC" id="6.3.3.2"/>
    </reaction>
</comment>
<dbReference type="GO" id="GO:0009396">
    <property type="term" value="P:folic acid-containing compound biosynthetic process"/>
    <property type="evidence" value="ECO:0007669"/>
    <property type="project" value="TreeGrafter"/>
</dbReference>
<gene>
    <name evidence="6" type="ORF">SAMN05216551_11197</name>
</gene>
<keyword evidence="3 4" id="KW-0067">ATP-binding</keyword>
<dbReference type="InterPro" id="IPR037171">
    <property type="entry name" value="NagB/RpiA_transferase-like"/>
</dbReference>
<dbReference type="STRING" id="1770053.SAMN05216551_11197"/>
<proteinExistence type="inferred from homology"/>
<dbReference type="Gene3D" id="3.40.50.10420">
    <property type="entry name" value="NagB/RpiA/CoA transferase-like"/>
    <property type="match status" value="1"/>
</dbReference>
<reference evidence="7" key="1">
    <citation type="submission" date="2016-09" db="EMBL/GenBank/DDBJ databases">
        <authorList>
            <person name="Varghese N."/>
            <person name="Submissions S."/>
        </authorList>
    </citation>
    <scope>NUCLEOTIDE SEQUENCE [LARGE SCALE GENOMIC DNA]</scope>
    <source>
        <strain evidence="7">JS23</strain>
    </source>
</reference>
<dbReference type="NCBIfam" id="TIGR02727">
    <property type="entry name" value="MTHFS_bact"/>
    <property type="match status" value="1"/>
</dbReference>
<keyword evidence="7" id="KW-1185">Reference proteome</keyword>
<accession>A0A1H2PV64</accession>
<comment type="similarity">
    <text evidence="1 5">Belongs to the 5-formyltetrahydrofolate cyclo-ligase family.</text>
</comment>
<evidence type="ECO:0000313" key="6">
    <source>
        <dbReference type="EMBL" id="SDV50324.1"/>
    </source>
</evidence>
<dbReference type="GO" id="GO:0005524">
    <property type="term" value="F:ATP binding"/>
    <property type="evidence" value="ECO:0007669"/>
    <property type="project" value="UniProtKB-KW"/>
</dbReference>
<dbReference type="SUPFAM" id="SSF100950">
    <property type="entry name" value="NagB/RpiA/CoA transferase-like"/>
    <property type="match status" value="1"/>
</dbReference>
<keyword evidence="5" id="KW-0479">Metal-binding</keyword>
<dbReference type="GO" id="GO:0035999">
    <property type="term" value="P:tetrahydrofolate interconversion"/>
    <property type="evidence" value="ECO:0007669"/>
    <property type="project" value="TreeGrafter"/>
</dbReference>
<protein>
    <recommendedName>
        <fullName evidence="5">5-formyltetrahydrofolate cyclo-ligase</fullName>
        <ecNumber evidence="5">6.3.3.2</ecNumber>
    </recommendedName>
</protein>
<evidence type="ECO:0000256" key="3">
    <source>
        <dbReference type="ARBA" id="ARBA00022840"/>
    </source>
</evidence>
<dbReference type="PANTHER" id="PTHR23407:SF1">
    <property type="entry name" value="5-FORMYLTETRAHYDROFOLATE CYCLO-LIGASE"/>
    <property type="match status" value="1"/>
</dbReference>
<feature type="binding site" evidence="4">
    <location>
        <position position="82"/>
    </location>
    <ligand>
        <name>substrate</name>
    </ligand>
</feature>
<dbReference type="RefSeq" id="WP_091911190.1">
    <property type="nucleotide sequence ID" value="NZ_FNLO01000011.1"/>
</dbReference>
<keyword evidence="5" id="KW-0460">Magnesium</keyword>